<gene>
    <name evidence="1" type="ORF">GIB67_034298</name>
</gene>
<comment type="caution">
    <text evidence="1">The sequence shown here is derived from an EMBL/GenBank/DDBJ whole genome shotgun (WGS) entry which is preliminary data.</text>
</comment>
<dbReference type="OrthoDB" id="68483at2759"/>
<accession>A0A7J7NRU9</accession>
<dbReference type="Proteomes" id="UP000541444">
    <property type="component" value="Unassembled WGS sequence"/>
</dbReference>
<keyword evidence="2" id="KW-1185">Reference proteome</keyword>
<name>A0A7J7NRU9_9MAGN</name>
<protein>
    <submittedName>
        <fullName evidence="1">Uncharacterized protein</fullName>
    </submittedName>
</protein>
<evidence type="ECO:0000313" key="1">
    <source>
        <dbReference type="EMBL" id="KAF6169906.1"/>
    </source>
</evidence>
<organism evidence="1 2">
    <name type="scientific">Kingdonia uniflora</name>
    <dbReference type="NCBI Taxonomy" id="39325"/>
    <lineage>
        <taxon>Eukaryota</taxon>
        <taxon>Viridiplantae</taxon>
        <taxon>Streptophyta</taxon>
        <taxon>Embryophyta</taxon>
        <taxon>Tracheophyta</taxon>
        <taxon>Spermatophyta</taxon>
        <taxon>Magnoliopsida</taxon>
        <taxon>Ranunculales</taxon>
        <taxon>Circaeasteraceae</taxon>
        <taxon>Kingdonia</taxon>
    </lineage>
</organism>
<proteinExistence type="predicted"/>
<dbReference type="EMBL" id="JACGCM010000622">
    <property type="protein sequence ID" value="KAF6169906.1"/>
    <property type="molecule type" value="Genomic_DNA"/>
</dbReference>
<reference evidence="1 2" key="1">
    <citation type="journal article" date="2020" name="IScience">
        <title>Genome Sequencing of the Endangered Kingdonia uniflora (Circaeasteraceae, Ranunculales) Reveals Potential Mechanisms of Evolutionary Specialization.</title>
        <authorList>
            <person name="Sun Y."/>
            <person name="Deng T."/>
            <person name="Zhang A."/>
            <person name="Moore M.J."/>
            <person name="Landis J.B."/>
            <person name="Lin N."/>
            <person name="Zhang H."/>
            <person name="Zhang X."/>
            <person name="Huang J."/>
            <person name="Zhang X."/>
            <person name="Sun H."/>
            <person name="Wang H."/>
        </authorList>
    </citation>
    <scope>NUCLEOTIDE SEQUENCE [LARGE SCALE GENOMIC DNA]</scope>
    <source>
        <strain evidence="1">TB1705</strain>
        <tissue evidence="1">Leaf</tissue>
    </source>
</reference>
<evidence type="ECO:0000313" key="2">
    <source>
        <dbReference type="Proteomes" id="UP000541444"/>
    </source>
</evidence>
<sequence length="91" mass="10529">MSCFTPSTYWSNMIARDTLLTREETRKLVDDEPFLYATKGTLTDDNDELRRSPGTPIFTTPECCLGEDQFSYLTLEFFYDSRVMDVVHVAL</sequence>
<dbReference type="AlphaFoldDB" id="A0A7J7NRU9"/>